<protein>
    <submittedName>
        <fullName evidence="5">MarR family transcriptional regulator</fullName>
    </submittedName>
</protein>
<keyword evidence="6" id="KW-1185">Reference proteome</keyword>
<reference evidence="5 6" key="1">
    <citation type="submission" date="2018-03" db="EMBL/GenBank/DDBJ databases">
        <title>Aerobic endospore-forming bacteria genome sequencing and assembly.</title>
        <authorList>
            <person name="Cavalcante D.A."/>
            <person name="Driks A."/>
            <person name="Putonti C."/>
            <person name="De-Souza M.T."/>
        </authorList>
    </citation>
    <scope>NUCLEOTIDE SEQUENCE [LARGE SCALE GENOMIC DNA]</scope>
    <source>
        <strain evidence="5 6">SDF0028</strain>
    </source>
</reference>
<dbReference type="PANTHER" id="PTHR35790:SF4">
    <property type="entry name" value="HTH-TYPE TRANSCRIPTIONAL REGULATOR PCHR"/>
    <property type="match status" value="1"/>
</dbReference>
<dbReference type="InterPro" id="IPR052067">
    <property type="entry name" value="Metal_resp_HTH_trans_reg"/>
</dbReference>
<dbReference type="Gene3D" id="1.10.10.10">
    <property type="entry name" value="Winged helix-like DNA-binding domain superfamily/Winged helix DNA-binding domain"/>
    <property type="match status" value="1"/>
</dbReference>
<dbReference type="SUPFAM" id="SSF46785">
    <property type="entry name" value="Winged helix' DNA-binding domain"/>
    <property type="match status" value="1"/>
</dbReference>
<evidence type="ECO:0000256" key="3">
    <source>
        <dbReference type="ARBA" id="ARBA00023163"/>
    </source>
</evidence>
<accession>A0ABY3AMM1</accession>
<dbReference type="RefSeq" id="WP_142544992.1">
    <property type="nucleotide sequence ID" value="NZ_SADY01000005.1"/>
</dbReference>
<evidence type="ECO:0000256" key="2">
    <source>
        <dbReference type="ARBA" id="ARBA00023125"/>
    </source>
</evidence>
<dbReference type="InterPro" id="IPR000835">
    <property type="entry name" value="HTH_MarR-typ"/>
</dbReference>
<proteinExistence type="predicted"/>
<keyword evidence="3" id="KW-0804">Transcription</keyword>
<name>A0ABY3AMM1_PAEPP</name>
<keyword evidence="1" id="KW-0805">Transcription regulation</keyword>
<evidence type="ECO:0000313" key="6">
    <source>
        <dbReference type="Proteomes" id="UP000316208"/>
    </source>
</evidence>
<dbReference type="InterPro" id="IPR036390">
    <property type="entry name" value="WH_DNA-bd_sf"/>
</dbReference>
<dbReference type="Proteomes" id="UP000316208">
    <property type="component" value="Unassembled WGS sequence"/>
</dbReference>
<dbReference type="EMBL" id="SADY01000005">
    <property type="protein sequence ID" value="TQR43994.1"/>
    <property type="molecule type" value="Genomic_DNA"/>
</dbReference>
<dbReference type="SMART" id="SM00347">
    <property type="entry name" value="HTH_MARR"/>
    <property type="match status" value="1"/>
</dbReference>
<evidence type="ECO:0000313" key="5">
    <source>
        <dbReference type="EMBL" id="TQR43994.1"/>
    </source>
</evidence>
<organism evidence="5 6">
    <name type="scientific">Paenibacillus popilliae</name>
    <name type="common">Bacillus popilliae</name>
    <dbReference type="NCBI Taxonomy" id="78057"/>
    <lineage>
        <taxon>Bacteria</taxon>
        <taxon>Bacillati</taxon>
        <taxon>Bacillota</taxon>
        <taxon>Bacilli</taxon>
        <taxon>Bacillales</taxon>
        <taxon>Paenibacillaceae</taxon>
        <taxon>Paenibacillus</taxon>
    </lineage>
</organism>
<evidence type="ECO:0000256" key="1">
    <source>
        <dbReference type="ARBA" id="ARBA00023015"/>
    </source>
</evidence>
<gene>
    <name evidence="5" type="ORF">C7Y44_17960</name>
</gene>
<evidence type="ECO:0000259" key="4">
    <source>
        <dbReference type="SMART" id="SM00347"/>
    </source>
</evidence>
<dbReference type="PANTHER" id="PTHR35790">
    <property type="entry name" value="HTH-TYPE TRANSCRIPTIONAL REGULATOR PCHR"/>
    <property type="match status" value="1"/>
</dbReference>
<dbReference type="InterPro" id="IPR036388">
    <property type="entry name" value="WH-like_DNA-bd_sf"/>
</dbReference>
<sequence length="177" mass="20460">MAINQNQASEKEDKLPLIEQVMELVEQVGKQMQAEEDDESRWLQQHCANPELAKILKEMTVMELHVIDAIGRLEPVNGITISKQFGILKGSVSKITRRLVGRKLLQTEFLPNNKKEILYRTTPLGKELFELHHAMHQQIERSATQFLQKYESGELEFVIRILQDVLATSWVNPDRNE</sequence>
<keyword evidence="2" id="KW-0238">DNA-binding</keyword>
<comment type="caution">
    <text evidence="5">The sequence shown here is derived from an EMBL/GenBank/DDBJ whole genome shotgun (WGS) entry which is preliminary data.</text>
</comment>
<feature type="domain" description="HTH marR-type" evidence="4">
    <location>
        <begin position="54"/>
        <end position="152"/>
    </location>
</feature>